<proteinExistence type="predicted"/>
<dbReference type="Gene3D" id="3.10.10.10">
    <property type="entry name" value="HIV Type 1 Reverse Transcriptase, subunit A, domain 1"/>
    <property type="match status" value="1"/>
</dbReference>
<dbReference type="EMBL" id="SMMG02000005">
    <property type="protein sequence ID" value="KAA3473947.1"/>
    <property type="molecule type" value="Genomic_DNA"/>
</dbReference>
<dbReference type="Proteomes" id="UP000325315">
    <property type="component" value="Unassembled WGS sequence"/>
</dbReference>
<comment type="caution">
    <text evidence="1">The sequence shown here is derived from an EMBL/GenBank/DDBJ whole genome shotgun (WGS) entry which is preliminary data.</text>
</comment>
<keyword evidence="1" id="KW-0548">Nucleotidyltransferase</keyword>
<dbReference type="GO" id="GO:0003964">
    <property type="term" value="F:RNA-directed DNA polymerase activity"/>
    <property type="evidence" value="ECO:0007669"/>
    <property type="project" value="UniProtKB-KW"/>
</dbReference>
<evidence type="ECO:0000313" key="1">
    <source>
        <dbReference type="EMBL" id="KAA3473947.1"/>
    </source>
</evidence>
<protein>
    <submittedName>
        <fullName evidence="1">RNA-directed DNA polymerase-like protein</fullName>
    </submittedName>
</protein>
<name>A0A5B6VYN6_9ROSI</name>
<dbReference type="SUPFAM" id="SSF56672">
    <property type="entry name" value="DNA/RNA polymerases"/>
    <property type="match status" value="1"/>
</dbReference>
<dbReference type="Gene3D" id="3.30.70.270">
    <property type="match status" value="1"/>
</dbReference>
<keyword evidence="2" id="KW-1185">Reference proteome</keyword>
<dbReference type="InterPro" id="IPR043128">
    <property type="entry name" value="Rev_trsase/Diguanyl_cyclase"/>
</dbReference>
<organism evidence="1 2">
    <name type="scientific">Gossypium australe</name>
    <dbReference type="NCBI Taxonomy" id="47621"/>
    <lineage>
        <taxon>Eukaryota</taxon>
        <taxon>Viridiplantae</taxon>
        <taxon>Streptophyta</taxon>
        <taxon>Embryophyta</taxon>
        <taxon>Tracheophyta</taxon>
        <taxon>Spermatophyta</taxon>
        <taxon>Magnoliopsida</taxon>
        <taxon>eudicotyledons</taxon>
        <taxon>Gunneridae</taxon>
        <taxon>Pentapetalae</taxon>
        <taxon>rosids</taxon>
        <taxon>malvids</taxon>
        <taxon>Malvales</taxon>
        <taxon>Malvaceae</taxon>
        <taxon>Malvoideae</taxon>
        <taxon>Gossypium</taxon>
    </lineage>
</organism>
<dbReference type="AlphaFoldDB" id="A0A5B6VYN6"/>
<dbReference type="PANTHER" id="PTHR24559:SF432">
    <property type="entry name" value="RNA-DIRECTED DNA POLYMERASE HOMOLOG"/>
    <property type="match status" value="1"/>
</dbReference>
<sequence>MKEVVNKEILKWLDVEIIYPILDSSWVSPVQCVSKKGGVTVVSNDNNGLIPTPRKDNFPLPFIDQMLDRLARKAFYYFLNRFSGYNQIAIALNDKEKTTFTCPYGAFAFR</sequence>
<evidence type="ECO:0000313" key="2">
    <source>
        <dbReference type="Proteomes" id="UP000325315"/>
    </source>
</evidence>
<keyword evidence="1" id="KW-0695">RNA-directed DNA polymerase</keyword>
<dbReference type="InterPro" id="IPR043502">
    <property type="entry name" value="DNA/RNA_pol_sf"/>
</dbReference>
<reference evidence="2" key="1">
    <citation type="journal article" date="2019" name="Plant Biotechnol. J.">
        <title>Genome sequencing of the Australian wild diploid species Gossypium australe highlights disease resistance and delayed gland morphogenesis.</title>
        <authorList>
            <person name="Cai Y."/>
            <person name="Cai X."/>
            <person name="Wang Q."/>
            <person name="Wang P."/>
            <person name="Zhang Y."/>
            <person name="Cai C."/>
            <person name="Xu Y."/>
            <person name="Wang K."/>
            <person name="Zhou Z."/>
            <person name="Wang C."/>
            <person name="Geng S."/>
            <person name="Li B."/>
            <person name="Dong Q."/>
            <person name="Hou Y."/>
            <person name="Wang H."/>
            <person name="Ai P."/>
            <person name="Liu Z."/>
            <person name="Yi F."/>
            <person name="Sun M."/>
            <person name="An G."/>
            <person name="Cheng J."/>
            <person name="Zhang Y."/>
            <person name="Shi Q."/>
            <person name="Xie Y."/>
            <person name="Shi X."/>
            <person name="Chang Y."/>
            <person name="Huang F."/>
            <person name="Chen Y."/>
            <person name="Hong S."/>
            <person name="Mi L."/>
            <person name="Sun Q."/>
            <person name="Zhang L."/>
            <person name="Zhou B."/>
            <person name="Peng R."/>
            <person name="Zhang X."/>
            <person name="Liu F."/>
        </authorList>
    </citation>
    <scope>NUCLEOTIDE SEQUENCE [LARGE SCALE GENOMIC DNA]</scope>
    <source>
        <strain evidence="2">cv. PA1801</strain>
    </source>
</reference>
<dbReference type="InterPro" id="IPR053134">
    <property type="entry name" value="RNA-dir_DNA_polymerase"/>
</dbReference>
<gene>
    <name evidence="1" type="ORF">EPI10_024285</name>
</gene>
<dbReference type="OrthoDB" id="1738562at2759"/>
<dbReference type="PANTHER" id="PTHR24559">
    <property type="entry name" value="TRANSPOSON TY3-I GAG-POL POLYPROTEIN"/>
    <property type="match status" value="1"/>
</dbReference>
<accession>A0A5B6VYN6</accession>
<keyword evidence="1" id="KW-0808">Transferase</keyword>